<comment type="similarity">
    <text evidence="9">Belongs to the LpxL/LpxM/LpxP family.</text>
</comment>
<evidence type="ECO:0000256" key="9">
    <source>
        <dbReference type="HAMAP-Rule" id="MF_01942"/>
    </source>
</evidence>
<comment type="subcellular location">
    <subcellularLocation>
        <location evidence="9">Cell inner membrane</location>
        <topology evidence="9">Single-pass membrane protein</topology>
    </subcellularLocation>
</comment>
<name>A0A1M5H2D6_9ALTE</name>
<dbReference type="NCBIfam" id="TIGR02207">
    <property type="entry name" value="lipid_A_htrB"/>
    <property type="match status" value="1"/>
</dbReference>
<proteinExistence type="inferred from homology"/>
<dbReference type="UniPathway" id="UPA00030"/>
<dbReference type="InterPro" id="IPR004960">
    <property type="entry name" value="LipA_acyltrans"/>
</dbReference>
<evidence type="ECO:0000256" key="6">
    <source>
        <dbReference type="ARBA" id="ARBA00022989"/>
    </source>
</evidence>
<comment type="function">
    <text evidence="9">Catalyzes the transfer of an acyl chain from an acyl-[acyl-carrier-protein] (ACP) to a Kdo(2)-lipid IV(A) to form a Kdo(2)-(acyl)-lipid IV(A).</text>
</comment>
<evidence type="ECO:0000256" key="3">
    <source>
        <dbReference type="ARBA" id="ARBA00022679"/>
    </source>
</evidence>
<comment type="pathway">
    <text evidence="9">Bacterial outer membrane biogenesis; lipopolysaccharide biosynthesis.</text>
</comment>
<dbReference type="RefSeq" id="WP_073319585.1">
    <property type="nucleotide sequence ID" value="NZ_FQWD01000002.1"/>
</dbReference>
<organism evidence="10 11">
    <name type="scientific">Marisediminitalea aggregata</name>
    <dbReference type="NCBI Taxonomy" id="634436"/>
    <lineage>
        <taxon>Bacteria</taxon>
        <taxon>Pseudomonadati</taxon>
        <taxon>Pseudomonadota</taxon>
        <taxon>Gammaproteobacteria</taxon>
        <taxon>Alteromonadales</taxon>
        <taxon>Alteromonadaceae</taxon>
        <taxon>Marisediminitalea</taxon>
    </lineage>
</organism>
<dbReference type="EMBL" id="FQWD01000002">
    <property type="protein sequence ID" value="SHG10094.1"/>
    <property type="molecule type" value="Genomic_DNA"/>
</dbReference>
<evidence type="ECO:0000256" key="5">
    <source>
        <dbReference type="ARBA" id="ARBA00022985"/>
    </source>
</evidence>
<dbReference type="Proteomes" id="UP000184520">
    <property type="component" value="Unassembled WGS sequence"/>
</dbReference>
<dbReference type="STRING" id="634436.SAMN05216361_1277"/>
<evidence type="ECO:0000313" key="10">
    <source>
        <dbReference type="EMBL" id="SHG10094.1"/>
    </source>
</evidence>
<keyword evidence="2 9" id="KW-0997">Cell inner membrane</keyword>
<dbReference type="GO" id="GO:0005886">
    <property type="term" value="C:plasma membrane"/>
    <property type="evidence" value="ECO:0007669"/>
    <property type="project" value="UniProtKB-SubCell"/>
</dbReference>
<evidence type="ECO:0000256" key="7">
    <source>
        <dbReference type="ARBA" id="ARBA00023136"/>
    </source>
</evidence>
<dbReference type="GO" id="GO:0008913">
    <property type="term" value="F:Kdo2-lipid IVA acyltransferase activity"/>
    <property type="evidence" value="ECO:0007669"/>
    <property type="project" value="UniProtKB-EC"/>
</dbReference>
<keyword evidence="1 9" id="KW-1003">Cell membrane</keyword>
<dbReference type="AlphaFoldDB" id="A0A1M5H2D6"/>
<dbReference type="GO" id="GO:0036104">
    <property type="term" value="P:Kdo2-lipid A biosynthetic process"/>
    <property type="evidence" value="ECO:0007669"/>
    <property type="project" value="UniProtKB-UniRule"/>
</dbReference>
<comment type="catalytic activity">
    <reaction evidence="9">
        <text>an alpha-Kdo-(2-&gt;4)-alpha-Kdo-(2-&gt;6)-lipid IVA + a fatty acyl-[ACP] = an alpha-Kdo-(2-&gt;4)-alpha-Kdo-(2-&gt;6)-(acyl)-lipid IVA + holo-[ACP]</text>
        <dbReference type="Rhea" id="RHEA:69396"/>
        <dbReference type="Rhea" id="RHEA-COMP:9685"/>
        <dbReference type="Rhea" id="RHEA-COMP:14125"/>
        <dbReference type="ChEBI" id="CHEBI:64479"/>
        <dbReference type="ChEBI" id="CHEBI:138651"/>
        <dbReference type="ChEBI" id="CHEBI:176429"/>
        <dbReference type="ChEBI" id="CHEBI:176430"/>
        <dbReference type="EC" id="2.3.1.241"/>
    </reaction>
</comment>
<dbReference type="GO" id="GO:0009103">
    <property type="term" value="P:lipopolysaccharide biosynthetic process"/>
    <property type="evidence" value="ECO:0007669"/>
    <property type="project" value="UniProtKB-UniRule"/>
</dbReference>
<dbReference type="InterPro" id="IPR011920">
    <property type="entry name" value="Lipid_A_LpxL_LpxP"/>
</dbReference>
<dbReference type="OrthoDB" id="9803456at2"/>
<sequence>MSVAITPPKFKLAFLGPKFWPVWISMSLLYIVTWLPFPVIRVLGRGAGVLLGALAKSRVKVARKNISLCFPNLSQAEQDKLVKDNLYRAGMGLFETAMGWWWPDWRVRKHGEVEGLEHAKAVLAQHKGVFGMALHNMNLEFACRVLGLSYPSVAFYRKHNNPLMDYLQYRGRARSNKYMIHKRNARALLAALDEGELCLYLPDQDYGRNQSIFVPFYGVKETATTTATLMFIRRTDSIPLMVTSQYTDTGYKVKFYPPLMALKELDDEAGLTLLNAKIETIIDEQPDSYLWMHKRFKTRPDPEAPSLYKD</sequence>
<evidence type="ECO:0000256" key="4">
    <source>
        <dbReference type="ARBA" id="ARBA00022692"/>
    </source>
</evidence>
<evidence type="ECO:0000256" key="1">
    <source>
        <dbReference type="ARBA" id="ARBA00022475"/>
    </source>
</evidence>
<keyword evidence="11" id="KW-1185">Reference proteome</keyword>
<keyword evidence="7 9" id="KW-0472">Membrane</keyword>
<accession>A0A1M5H2D6</accession>
<dbReference type="EC" id="2.3.1.241" evidence="9"/>
<dbReference type="PIRSF" id="PIRSF026649">
    <property type="entry name" value="MsbB"/>
    <property type="match status" value="1"/>
</dbReference>
<reference evidence="11" key="1">
    <citation type="submission" date="2016-11" db="EMBL/GenBank/DDBJ databases">
        <authorList>
            <person name="Varghese N."/>
            <person name="Submissions S."/>
        </authorList>
    </citation>
    <scope>NUCLEOTIDE SEQUENCE [LARGE SCALE GENOMIC DNA]</scope>
    <source>
        <strain evidence="11">CGMCC 1.8995</strain>
    </source>
</reference>
<dbReference type="PANTHER" id="PTHR30606:SF9">
    <property type="entry name" value="LIPID A BIOSYNTHESIS LAUROYLTRANSFERASE"/>
    <property type="match status" value="1"/>
</dbReference>
<keyword evidence="3 9" id="KW-0808">Transferase</keyword>
<protein>
    <recommendedName>
        <fullName evidence="9">Lipid A biosynthesis acyltransferase</fullName>
        <ecNumber evidence="9">2.3.1.241</ecNumber>
    </recommendedName>
    <alternativeName>
        <fullName evidence="9">Kdo(2)-lipid IV(A) acyltransferase</fullName>
    </alternativeName>
</protein>
<gene>
    <name evidence="9" type="primary">lpxL</name>
    <name evidence="10" type="ORF">SAMN05216361_1277</name>
</gene>
<dbReference type="CDD" id="cd07984">
    <property type="entry name" value="LPLAT_LABLAT-like"/>
    <property type="match status" value="1"/>
</dbReference>
<feature type="short sequence motif" description="HXXXXD motif" evidence="9">
    <location>
        <begin position="135"/>
        <end position="140"/>
    </location>
</feature>
<evidence type="ECO:0000256" key="8">
    <source>
        <dbReference type="ARBA" id="ARBA00023315"/>
    </source>
</evidence>
<comment type="pathway">
    <text evidence="9">Glycolipid biosynthesis; KDO(2)-lipid A biosynthesis; KDO(2)-lipid A from CMP-3-deoxy-D-manno-octulosonate and lipid IV(A): step 3/4.</text>
</comment>
<dbReference type="HAMAP" id="MF_01942">
    <property type="entry name" value="Lipid_A_LpxL_LpxP"/>
    <property type="match status" value="1"/>
</dbReference>
<keyword evidence="6 9" id="KW-1133">Transmembrane helix</keyword>
<dbReference type="Pfam" id="PF03279">
    <property type="entry name" value="Lip_A_acyltrans"/>
    <property type="match status" value="1"/>
</dbReference>
<evidence type="ECO:0000313" key="11">
    <source>
        <dbReference type="Proteomes" id="UP000184520"/>
    </source>
</evidence>
<evidence type="ECO:0000256" key="2">
    <source>
        <dbReference type="ARBA" id="ARBA00022519"/>
    </source>
</evidence>
<keyword evidence="5 9" id="KW-0448">Lipopolysaccharide biosynthesis</keyword>
<feature type="transmembrane region" description="Helical" evidence="9">
    <location>
        <begin position="20"/>
        <end position="40"/>
    </location>
</feature>
<dbReference type="PANTHER" id="PTHR30606">
    <property type="entry name" value="LIPID A BIOSYNTHESIS LAUROYL ACYLTRANSFERASE"/>
    <property type="match status" value="1"/>
</dbReference>
<dbReference type="UniPathway" id="UPA00360">
    <property type="reaction ID" value="UER00485"/>
</dbReference>
<dbReference type="GO" id="GO:0009245">
    <property type="term" value="P:lipid A biosynthetic process"/>
    <property type="evidence" value="ECO:0007669"/>
    <property type="project" value="InterPro"/>
</dbReference>
<keyword evidence="4 9" id="KW-0812">Transmembrane</keyword>
<keyword evidence="8 9" id="KW-0012">Acyltransferase</keyword>